<feature type="domain" description="Complex 1 LYR protein" evidence="1">
    <location>
        <begin position="17"/>
        <end position="73"/>
    </location>
</feature>
<reference evidence="3" key="2">
    <citation type="journal article" date="2013" name="PLoS Genet.">
        <title>Comparative genome structure, secondary metabolite, and effector coding capacity across Cochliobolus pathogens.</title>
        <authorList>
            <person name="Condon B.J."/>
            <person name="Leng Y."/>
            <person name="Wu D."/>
            <person name="Bushley K.E."/>
            <person name="Ohm R.A."/>
            <person name="Otillar R."/>
            <person name="Martin J."/>
            <person name="Schackwitz W."/>
            <person name="Grimwood J."/>
            <person name="MohdZainudin N."/>
            <person name="Xue C."/>
            <person name="Wang R."/>
            <person name="Manning V.A."/>
            <person name="Dhillon B."/>
            <person name="Tu Z.J."/>
            <person name="Steffenson B.J."/>
            <person name="Salamov A."/>
            <person name="Sun H."/>
            <person name="Lowry S."/>
            <person name="LaButti K."/>
            <person name="Han J."/>
            <person name="Copeland A."/>
            <person name="Lindquist E."/>
            <person name="Barry K."/>
            <person name="Schmutz J."/>
            <person name="Baker S.E."/>
            <person name="Ciuffetti L.M."/>
            <person name="Grigoriev I.V."/>
            <person name="Zhong S."/>
            <person name="Turgeon B.G."/>
        </authorList>
    </citation>
    <scope>NUCLEOTIDE SEQUENCE [LARGE SCALE GENOMIC DNA]</scope>
    <source>
        <strain evidence="3">C5 / ATCC 48332 / race O</strain>
    </source>
</reference>
<evidence type="ECO:0000313" key="3">
    <source>
        <dbReference type="Proteomes" id="UP000016936"/>
    </source>
</evidence>
<keyword evidence="3" id="KW-1185">Reference proteome</keyword>
<dbReference type="EMBL" id="KB445576">
    <property type="protein sequence ID" value="EMD91716.1"/>
    <property type="molecule type" value="Genomic_DNA"/>
</dbReference>
<organism evidence="2 3">
    <name type="scientific">Cochliobolus heterostrophus (strain C5 / ATCC 48332 / race O)</name>
    <name type="common">Southern corn leaf blight fungus</name>
    <name type="synonym">Bipolaris maydis</name>
    <dbReference type="NCBI Taxonomy" id="701091"/>
    <lineage>
        <taxon>Eukaryota</taxon>
        <taxon>Fungi</taxon>
        <taxon>Dikarya</taxon>
        <taxon>Ascomycota</taxon>
        <taxon>Pezizomycotina</taxon>
        <taxon>Dothideomycetes</taxon>
        <taxon>Pleosporomycetidae</taxon>
        <taxon>Pleosporales</taxon>
        <taxon>Pleosporineae</taxon>
        <taxon>Pleosporaceae</taxon>
        <taxon>Bipolaris</taxon>
    </lineage>
</organism>
<dbReference type="InterPro" id="IPR046896">
    <property type="entry name" value="Cup1-like_N"/>
</dbReference>
<evidence type="ECO:0000259" key="1">
    <source>
        <dbReference type="Pfam" id="PF05347"/>
    </source>
</evidence>
<dbReference type="OMA" id="KKSTQHR"/>
<dbReference type="AlphaFoldDB" id="M2UDF6"/>
<dbReference type="Pfam" id="PF05347">
    <property type="entry name" value="Complex1_LYR"/>
    <property type="match status" value="1"/>
</dbReference>
<dbReference type="STRING" id="701091.M2UDF6"/>
<protein>
    <recommendedName>
        <fullName evidence="1">Complex 1 LYR protein domain-containing protein</fullName>
    </recommendedName>
</protein>
<dbReference type="CDD" id="cd20273">
    <property type="entry name" value="Complex1_LYR_unchar"/>
    <property type="match status" value="1"/>
</dbReference>
<gene>
    <name evidence="2" type="ORF">COCHEDRAFT_1101674</name>
</gene>
<accession>M2UDF6</accession>
<evidence type="ECO:0000313" key="2">
    <source>
        <dbReference type="EMBL" id="EMD91716.1"/>
    </source>
</evidence>
<sequence length="282" mass="32546">MPRFLEPKKSTQHRVAAIALYRALLLRCSSAPLSDDDRVSLRNAVRNKFRRNRKIQSPYQLGLSFKAGYETLDHLDASTAGDAASTSILTRMVAQLPRALIRAPPVRRTKDGVSKEPKERLACLPPERAVLNVRPYPKTSGPRHVPIMSSANGIPFLRLTKPQPPALSRVLRQRLERKIRLFDTKVLLSNWWLPMCEEEDEWDALINAQLQTREDDVKWTDAIRQSERLNQEAYQKDMRKDREITKKMQNIVDLETKMALDEGQTIVRGRRRRPIQVIKPKL</sequence>
<dbReference type="HOGENOM" id="CLU_042937_1_0_1"/>
<dbReference type="OrthoDB" id="3925971at2759"/>
<dbReference type="InterPro" id="IPR008011">
    <property type="entry name" value="Complex1_LYR_dom"/>
</dbReference>
<reference evidence="2 3" key="1">
    <citation type="journal article" date="2012" name="PLoS Pathog.">
        <title>Diverse lifestyles and strategies of plant pathogenesis encoded in the genomes of eighteen Dothideomycetes fungi.</title>
        <authorList>
            <person name="Ohm R.A."/>
            <person name="Feau N."/>
            <person name="Henrissat B."/>
            <person name="Schoch C.L."/>
            <person name="Horwitz B.A."/>
            <person name="Barry K.W."/>
            <person name="Condon B.J."/>
            <person name="Copeland A.C."/>
            <person name="Dhillon B."/>
            <person name="Glaser F."/>
            <person name="Hesse C.N."/>
            <person name="Kosti I."/>
            <person name="LaButti K."/>
            <person name="Lindquist E.A."/>
            <person name="Lucas S."/>
            <person name="Salamov A.A."/>
            <person name="Bradshaw R.E."/>
            <person name="Ciuffetti L."/>
            <person name="Hamelin R.C."/>
            <person name="Kema G.H.J."/>
            <person name="Lawrence C."/>
            <person name="Scott J.A."/>
            <person name="Spatafora J.W."/>
            <person name="Turgeon B.G."/>
            <person name="de Wit P.J.G.M."/>
            <person name="Zhong S."/>
            <person name="Goodwin S.B."/>
            <person name="Grigoriev I.V."/>
        </authorList>
    </citation>
    <scope>NUCLEOTIDE SEQUENCE [LARGE SCALE GENOMIC DNA]</scope>
    <source>
        <strain evidence="3">C5 / ATCC 48332 / race O</strain>
    </source>
</reference>
<dbReference type="Proteomes" id="UP000016936">
    <property type="component" value="Unassembled WGS sequence"/>
</dbReference>
<dbReference type="eggNOG" id="ENOG502S4VH">
    <property type="taxonomic scope" value="Eukaryota"/>
</dbReference>
<proteinExistence type="predicted"/>
<name>M2UDF6_COCH5</name>